<evidence type="ECO:0000313" key="4">
    <source>
        <dbReference type="Proteomes" id="UP000298030"/>
    </source>
</evidence>
<evidence type="ECO:0000313" key="3">
    <source>
        <dbReference type="EMBL" id="TEB20481.1"/>
    </source>
</evidence>
<feature type="region of interest" description="Disordered" evidence="2">
    <location>
        <begin position="311"/>
        <end position="345"/>
    </location>
</feature>
<feature type="coiled-coil region" evidence="1">
    <location>
        <begin position="250"/>
        <end position="306"/>
    </location>
</feature>
<sequence>MATDVAPASTTPPLHIIGPSARRLAHCAPVSPNERPLTMRPSNIVECSITQPTNTIKRPMRRGLPSPRFDPTTVDPLRGGRPMAPNPPSLPSRPRRTQSIPATMSATTAPLVAPSPNTAPTPTPAMATTPANNPPPQATAQDVQSALVTGTIAAPPTTASSAATEVSALARRVSSRLAGPPKDDNTPEPASPSKRKASGVRKNATMPAAGPDPAITRLEADMTTMQASFADASAGIASNAADIREVAGTMHQLEHSVALADKNIEALTNAINIDLGTVLDNMTTAMEEDRKKLGEAVARIEELATRLTDGNQPVSAGVKRPRVDDDVGPVRPAPVTLPAPTTHTTAPTYLAPATAATATPPPMGPPVIHTMHQQAPMLPAHLAAQPSPATTSAPPVWAPSAYTAPYATATHTAPRRGPTTARFVYAQFGPVNWVGPDYLEELRQLIVQHVTHGTGFTGLIKAASPNTVDPRFLVATFNTVKQARDVVNAWNQDTAAGQWRDVHGTIVQGN</sequence>
<dbReference type="AlphaFoldDB" id="A0A4Y7SF71"/>
<keyword evidence="4" id="KW-1185">Reference proteome</keyword>
<feature type="region of interest" description="Disordered" evidence="2">
    <location>
        <begin position="52"/>
        <end position="144"/>
    </location>
</feature>
<dbReference type="Proteomes" id="UP000298030">
    <property type="component" value="Unassembled WGS sequence"/>
</dbReference>
<evidence type="ECO:0000256" key="1">
    <source>
        <dbReference type="SAM" id="Coils"/>
    </source>
</evidence>
<protein>
    <submittedName>
        <fullName evidence="3">Uncharacterized protein</fullName>
    </submittedName>
</protein>
<reference evidence="3 4" key="1">
    <citation type="journal article" date="2019" name="Nat. Ecol. Evol.">
        <title>Megaphylogeny resolves global patterns of mushroom evolution.</title>
        <authorList>
            <person name="Varga T."/>
            <person name="Krizsan K."/>
            <person name="Foldi C."/>
            <person name="Dima B."/>
            <person name="Sanchez-Garcia M."/>
            <person name="Sanchez-Ramirez S."/>
            <person name="Szollosi G.J."/>
            <person name="Szarkandi J.G."/>
            <person name="Papp V."/>
            <person name="Albert L."/>
            <person name="Andreopoulos W."/>
            <person name="Angelini C."/>
            <person name="Antonin V."/>
            <person name="Barry K.W."/>
            <person name="Bougher N.L."/>
            <person name="Buchanan P."/>
            <person name="Buyck B."/>
            <person name="Bense V."/>
            <person name="Catcheside P."/>
            <person name="Chovatia M."/>
            <person name="Cooper J."/>
            <person name="Damon W."/>
            <person name="Desjardin D."/>
            <person name="Finy P."/>
            <person name="Geml J."/>
            <person name="Haridas S."/>
            <person name="Hughes K."/>
            <person name="Justo A."/>
            <person name="Karasinski D."/>
            <person name="Kautmanova I."/>
            <person name="Kiss B."/>
            <person name="Kocsube S."/>
            <person name="Kotiranta H."/>
            <person name="LaButti K.M."/>
            <person name="Lechner B.E."/>
            <person name="Liimatainen K."/>
            <person name="Lipzen A."/>
            <person name="Lukacs Z."/>
            <person name="Mihaltcheva S."/>
            <person name="Morgado L.N."/>
            <person name="Niskanen T."/>
            <person name="Noordeloos M.E."/>
            <person name="Ohm R.A."/>
            <person name="Ortiz-Santana B."/>
            <person name="Ovrebo C."/>
            <person name="Racz N."/>
            <person name="Riley R."/>
            <person name="Savchenko A."/>
            <person name="Shiryaev A."/>
            <person name="Soop K."/>
            <person name="Spirin V."/>
            <person name="Szebenyi C."/>
            <person name="Tomsovsky M."/>
            <person name="Tulloss R.E."/>
            <person name="Uehling J."/>
            <person name="Grigoriev I.V."/>
            <person name="Vagvolgyi C."/>
            <person name="Papp T."/>
            <person name="Martin F.M."/>
            <person name="Miettinen O."/>
            <person name="Hibbett D.S."/>
            <person name="Nagy L.G."/>
        </authorList>
    </citation>
    <scope>NUCLEOTIDE SEQUENCE [LARGE SCALE GENOMIC DNA]</scope>
    <source>
        <strain evidence="3 4">FP101781</strain>
    </source>
</reference>
<proteinExistence type="predicted"/>
<accession>A0A4Y7SF71</accession>
<feature type="compositionally biased region" description="Polar residues" evidence="2">
    <location>
        <begin position="97"/>
        <end position="108"/>
    </location>
</feature>
<dbReference type="STRING" id="71717.A0A4Y7SF71"/>
<keyword evidence="1" id="KW-0175">Coiled coil</keyword>
<name>A0A4Y7SF71_COPMI</name>
<organism evidence="3 4">
    <name type="scientific">Coprinellus micaceus</name>
    <name type="common">Glistening ink-cap mushroom</name>
    <name type="synonym">Coprinus micaceus</name>
    <dbReference type="NCBI Taxonomy" id="71717"/>
    <lineage>
        <taxon>Eukaryota</taxon>
        <taxon>Fungi</taxon>
        <taxon>Dikarya</taxon>
        <taxon>Basidiomycota</taxon>
        <taxon>Agaricomycotina</taxon>
        <taxon>Agaricomycetes</taxon>
        <taxon>Agaricomycetidae</taxon>
        <taxon>Agaricales</taxon>
        <taxon>Agaricineae</taxon>
        <taxon>Psathyrellaceae</taxon>
        <taxon>Coprinellus</taxon>
    </lineage>
</organism>
<gene>
    <name evidence="3" type="ORF">FA13DRAFT_210499</name>
</gene>
<dbReference type="EMBL" id="QPFP01000138">
    <property type="protein sequence ID" value="TEB20481.1"/>
    <property type="molecule type" value="Genomic_DNA"/>
</dbReference>
<evidence type="ECO:0000256" key="2">
    <source>
        <dbReference type="SAM" id="MobiDB-lite"/>
    </source>
</evidence>
<comment type="caution">
    <text evidence="3">The sequence shown here is derived from an EMBL/GenBank/DDBJ whole genome shotgun (WGS) entry which is preliminary data.</text>
</comment>
<feature type="region of interest" description="Disordered" evidence="2">
    <location>
        <begin position="175"/>
        <end position="212"/>
    </location>
</feature>